<dbReference type="InterPro" id="IPR000182">
    <property type="entry name" value="GNAT_dom"/>
</dbReference>
<reference evidence="2 3" key="1">
    <citation type="submission" date="2017-01" db="EMBL/GenBank/DDBJ databases">
        <title>Planococcus faecalis genome complete sequence.</title>
        <authorList>
            <person name="Lee P.C."/>
        </authorList>
    </citation>
    <scope>NUCLEOTIDE SEQUENCE [LARGE SCALE GENOMIC DNA]</scope>
    <source>
        <strain evidence="2 3">AJ003</strain>
    </source>
</reference>
<keyword evidence="3" id="KW-1185">Reference proteome</keyword>
<dbReference type="EMBL" id="CP019401">
    <property type="protein sequence ID" value="AQU80224.1"/>
    <property type="molecule type" value="Genomic_DNA"/>
</dbReference>
<name>A0ABN4XSR2_9BACL</name>
<evidence type="ECO:0000259" key="1">
    <source>
        <dbReference type="PROSITE" id="PS51186"/>
    </source>
</evidence>
<dbReference type="PROSITE" id="PS51186">
    <property type="entry name" value="GNAT"/>
    <property type="match status" value="1"/>
</dbReference>
<evidence type="ECO:0000313" key="3">
    <source>
        <dbReference type="Proteomes" id="UP000189661"/>
    </source>
</evidence>
<sequence length="164" mass="18911">MKLSNKDIEIRLMNTKDLSDNKNVIIELLEDNMKLNFPTLRQFTDYAIKGFSDMVKYKKNDTAILVGAFNENGLVGFIWAHKRELFGEKRLHIGHIIVNTQIRSKGVGSRLISFLENFSESENIMKIELNTTISNENTMKFYKSKGYSTVRVQFEKELGGTSDY</sequence>
<gene>
    <name evidence="2" type="ORF">AJGP001_13485</name>
</gene>
<dbReference type="SUPFAM" id="SSF55729">
    <property type="entry name" value="Acyl-CoA N-acyltransferases (Nat)"/>
    <property type="match status" value="1"/>
</dbReference>
<dbReference type="RefSeq" id="WP_071154231.1">
    <property type="nucleotide sequence ID" value="NZ_CP019401.1"/>
</dbReference>
<dbReference type="InterPro" id="IPR016181">
    <property type="entry name" value="Acyl_CoA_acyltransferase"/>
</dbReference>
<organism evidence="2 3">
    <name type="scientific">Planococcus faecalis</name>
    <dbReference type="NCBI Taxonomy" id="1598147"/>
    <lineage>
        <taxon>Bacteria</taxon>
        <taxon>Bacillati</taxon>
        <taxon>Bacillota</taxon>
        <taxon>Bacilli</taxon>
        <taxon>Bacillales</taxon>
        <taxon>Caryophanaceae</taxon>
        <taxon>Planococcus</taxon>
    </lineage>
</organism>
<dbReference type="Gene3D" id="3.40.630.30">
    <property type="match status" value="1"/>
</dbReference>
<dbReference type="Pfam" id="PF00583">
    <property type="entry name" value="Acetyltransf_1"/>
    <property type="match status" value="1"/>
</dbReference>
<proteinExistence type="predicted"/>
<dbReference type="Proteomes" id="UP000189661">
    <property type="component" value="Chromosome"/>
</dbReference>
<feature type="domain" description="N-acetyltransferase" evidence="1">
    <location>
        <begin position="8"/>
        <end position="164"/>
    </location>
</feature>
<evidence type="ECO:0000313" key="2">
    <source>
        <dbReference type="EMBL" id="AQU80224.1"/>
    </source>
</evidence>
<protein>
    <recommendedName>
        <fullName evidence="1">N-acetyltransferase domain-containing protein</fullName>
    </recommendedName>
</protein>
<accession>A0ABN4XSR2</accession>
<dbReference type="CDD" id="cd04301">
    <property type="entry name" value="NAT_SF"/>
    <property type="match status" value="1"/>
</dbReference>